<reference evidence="1" key="4">
    <citation type="submission" date="2024-03" db="EMBL/GenBank/DDBJ databases">
        <title>Improved genome assembly of Candida auris strain B8441 and annotation of B11205.</title>
        <authorList>
            <person name="Cauldron N.C."/>
            <person name="Shea T."/>
            <person name="Cuomo C.A."/>
        </authorList>
    </citation>
    <scope>NUCLEOTIDE SEQUENCE</scope>
    <source>
        <strain evidence="1">B8441</strain>
    </source>
</reference>
<reference evidence="2 3" key="1">
    <citation type="journal article" date="2017" name="Clin. Infect. Dis.">
        <title>Simultaneous emergence of multidrug-resistant Candida auris on 3 continents confirmed by whole-genome sequencing and epidemiological analyses.</title>
        <authorList>
            <person name="Lockhart S.R."/>
            <person name="Etienne K.A."/>
            <person name="Vallabhaneni S."/>
            <person name="Farooqi J."/>
            <person name="Chowdhary A."/>
            <person name="Govender N.P."/>
            <person name="Colombo A.L."/>
            <person name="Calvo B."/>
            <person name="Cuomo C.A."/>
            <person name="Desjardins C.A."/>
            <person name="Berkow E.L."/>
            <person name="Castanheira M."/>
            <person name="Magobo R.E."/>
            <person name="Jabeen K."/>
            <person name="Asghar R.J."/>
            <person name="Meis J.F."/>
            <person name="Jackson B."/>
            <person name="Chiller T."/>
            <person name="Litvintseva A.P."/>
        </authorList>
    </citation>
    <scope>NUCLEOTIDE SEQUENCE [LARGE SCALE GENOMIC DNA]</scope>
    <source>
        <strain evidence="2 3">B8441</strain>
    </source>
</reference>
<sequence>MASRLPYIRPYGLFKSSFIRSYTKFSFIPNPQMAPHETEILDSKVPDMPDVSKGPRLYTDMIRPDDVCDLVLRPNFNDIIITALADGAPFTGDPKYKLTSKSTVSGSKFLFANITARWIDDFNELLPNLQPIPEQKMSASFMTETKRLVLDKKFTPEVISSSGDLQIFIEAVKSDVGLESTVEYLLSQPSVISNISKYALIMDYLTHNVGSLSRQNLPDFVDYLIRDAESCATSEKASIIDSFVTDSVLTLFPDVIKELSPSAVNSLAGFALHDHNTEAAKSFFKSLIDTHKMAPSKETFKHFISIYSSIARQKEKNKERILKDLTCLKPIMFHYGLDANSFELLLSRVIDNSYDLAQFVRLASLSPELLGDYAEHILLRLHHIHKQSGQSQIAKAVETTQFVRLLLHDYGVKLDSRLRSVLQMICDEQKISIDDMKLTKAST</sequence>
<dbReference type="VEuPathDB" id="FungiDB:CJI96_0002962"/>
<dbReference type="OMA" id="PKYHHEI"/>
<evidence type="ECO:0000313" key="2">
    <source>
        <dbReference type="EMBL" id="PIS56577.1"/>
    </source>
</evidence>
<reference evidence="1 3" key="3">
    <citation type="journal article" date="2018" name="Nat. Commun.">
        <title>Genomic insights into multidrug-resistance, mating and virulence in Candida auris and related emerging species.</title>
        <authorList>
            <person name="Munoz J.F."/>
            <person name="Gade L."/>
            <person name="Chow N.A."/>
            <person name="Loparev V.N."/>
            <person name="Juieng P."/>
            <person name="Berkow E.L."/>
            <person name="Farrer R.A."/>
            <person name="Litvintseva A.P."/>
            <person name="Cuomo C.A."/>
        </authorList>
    </citation>
    <scope>GENOME REANNOTATION</scope>
    <source>
        <strain evidence="1 3">B8441</strain>
    </source>
</reference>
<organism evidence="2">
    <name type="scientific">Candidozyma auris</name>
    <name type="common">Yeast</name>
    <name type="synonym">Candida auris</name>
    <dbReference type="NCBI Taxonomy" id="498019"/>
    <lineage>
        <taxon>Eukaryota</taxon>
        <taxon>Fungi</taxon>
        <taxon>Dikarya</taxon>
        <taxon>Ascomycota</taxon>
        <taxon>Saccharomycotina</taxon>
        <taxon>Pichiomycetes</taxon>
        <taxon>Metschnikowiaceae</taxon>
        <taxon>Candidozyma</taxon>
    </lineage>
</organism>
<accession>A0A2H1A0Y4</accession>
<dbReference type="EMBL" id="PEKT02000003">
    <property type="protein sequence ID" value="PIS56577.1"/>
    <property type="molecule type" value="Genomic_DNA"/>
</dbReference>
<proteinExistence type="predicted"/>
<evidence type="ECO:0000313" key="3">
    <source>
        <dbReference type="Proteomes" id="UP000230249"/>
    </source>
</evidence>
<dbReference type="VEuPathDB" id="FungiDB:QG37_00630"/>
<comment type="caution">
    <text evidence="2">The sequence shown here is derived from an EMBL/GenBank/DDBJ whole genome shotgun (WGS) entry which is preliminary data.</text>
</comment>
<dbReference type="Proteomes" id="UP000230249">
    <property type="component" value="Unassembled WGS sequence"/>
</dbReference>
<reference evidence="2" key="2">
    <citation type="submission" date="2017-11" db="EMBL/GenBank/DDBJ databases">
        <title>Candida auris genome assembly and annotation.</title>
        <authorList>
            <person name="Munoz J.F."/>
            <person name="Gade L.G."/>
            <person name="Chow N.A."/>
            <person name="Litvintseva A.P."/>
            <person name="Loparev V.N."/>
            <person name="Cuomo C.A."/>
        </authorList>
    </citation>
    <scope>NUCLEOTIDE SEQUENCE</scope>
    <source>
        <strain evidence="2">B8441</strain>
    </source>
</reference>
<gene>
    <name evidence="2" type="ORF">B9J08_001114</name>
    <name evidence="1" type="ORF">B9J08_03364</name>
</gene>
<dbReference type="EMBL" id="PEKT03000003">
    <property type="protein sequence ID" value="KAK8440265.1"/>
    <property type="molecule type" value="Genomic_DNA"/>
</dbReference>
<evidence type="ECO:0008006" key="4">
    <source>
        <dbReference type="Google" id="ProtNLM"/>
    </source>
</evidence>
<keyword evidence="3" id="KW-1185">Reference proteome</keyword>
<evidence type="ECO:0000313" key="1">
    <source>
        <dbReference type="EMBL" id="KAK8440265.1"/>
    </source>
</evidence>
<dbReference type="VEuPathDB" id="FungiDB:CJJ07_003575"/>
<dbReference type="AlphaFoldDB" id="A0A2H1A0Y4"/>
<dbReference type="VEuPathDB" id="FungiDB:B9J08_001114"/>
<protein>
    <recommendedName>
        <fullName evidence="4">ATPase expression protein 1</fullName>
    </recommendedName>
</protein>
<dbReference type="VEuPathDB" id="FungiDB:CJI97_001492"/>
<name>A0A2H1A0Y4_CANAR</name>
<dbReference type="VEuPathDB" id="FungiDB:CJJ09_003372"/>